<comment type="caution">
    <text evidence="1">The sequence shown here is derived from an EMBL/GenBank/DDBJ whole genome shotgun (WGS) entry which is preliminary data.</text>
</comment>
<dbReference type="Proteomes" id="UP001231649">
    <property type="component" value="Chromosome 2"/>
</dbReference>
<gene>
    <name evidence="1" type="ORF">PYW08_007161</name>
</gene>
<protein>
    <submittedName>
        <fullName evidence="1">Uncharacterized protein</fullName>
    </submittedName>
</protein>
<organism evidence="1 2">
    <name type="scientific">Mythimna loreyi</name>
    <dbReference type="NCBI Taxonomy" id="667449"/>
    <lineage>
        <taxon>Eukaryota</taxon>
        <taxon>Metazoa</taxon>
        <taxon>Ecdysozoa</taxon>
        <taxon>Arthropoda</taxon>
        <taxon>Hexapoda</taxon>
        <taxon>Insecta</taxon>
        <taxon>Pterygota</taxon>
        <taxon>Neoptera</taxon>
        <taxon>Endopterygota</taxon>
        <taxon>Lepidoptera</taxon>
        <taxon>Glossata</taxon>
        <taxon>Ditrysia</taxon>
        <taxon>Noctuoidea</taxon>
        <taxon>Noctuidae</taxon>
        <taxon>Noctuinae</taxon>
        <taxon>Hadenini</taxon>
        <taxon>Mythimna</taxon>
    </lineage>
</organism>
<dbReference type="EMBL" id="CM056778">
    <property type="protein sequence ID" value="KAJ8736505.1"/>
    <property type="molecule type" value="Genomic_DNA"/>
</dbReference>
<evidence type="ECO:0000313" key="1">
    <source>
        <dbReference type="EMBL" id="KAJ8736505.1"/>
    </source>
</evidence>
<sequence length="332" mass="36250">MKTVTVVAILVTLCSGHVIPKDNSDNEKEDSLYTRIADDEGTPLQVNIAEPIDEVLLKTRSGANNRYMLYTRRNLHFPHDIIYGDVGSILASNYNPSQTLHVIVHGWEMTDLEAPLQARIRSTLLSHQDCNVIVVNWYELASGAHSTAAAAVPSVGEYLGDFLTWLVNLNIANWNQINLIGFGMGAHVVGHAGRLTGGRPARITGLDPAGPLFESNPIRLDRTNAQYVEVIHTDGLGLGILDPIGDADFYPNRGLHPHPGCIFNLCSHNRAVELFVETLMIFNRINGKECDDLSQALLGTCNGTEFPMGNGDVNKRGSGIYGLRVNRASGPF</sequence>
<accession>A0ACC2RBW5</accession>
<keyword evidence="2" id="KW-1185">Reference proteome</keyword>
<name>A0ACC2RBW5_9NEOP</name>
<evidence type="ECO:0000313" key="2">
    <source>
        <dbReference type="Proteomes" id="UP001231649"/>
    </source>
</evidence>
<proteinExistence type="predicted"/>
<reference evidence="1" key="1">
    <citation type="submission" date="2023-03" db="EMBL/GenBank/DDBJ databases">
        <title>Chromosome-level genomes of two armyworms, Mythimna separata and Mythimna loreyi, provide insights into the biosynthesis and reception of sex pheromones.</title>
        <authorList>
            <person name="Zhao H."/>
        </authorList>
    </citation>
    <scope>NUCLEOTIDE SEQUENCE</scope>
    <source>
        <strain evidence="1">BeijingLab</strain>
    </source>
</reference>